<gene>
    <name evidence="2" type="ORF">FHW16_002642</name>
</gene>
<feature type="domain" description="Polysaccharide biosynthesis enzyme WcbI" evidence="1">
    <location>
        <begin position="5"/>
        <end position="202"/>
    </location>
</feature>
<protein>
    <recommendedName>
        <fullName evidence="1">Polysaccharide biosynthesis enzyme WcbI domain-containing protein</fullName>
    </recommendedName>
</protein>
<dbReference type="Proteomes" id="UP000549052">
    <property type="component" value="Unassembled WGS sequence"/>
</dbReference>
<reference evidence="2 3" key="1">
    <citation type="submission" date="2020-07" db="EMBL/GenBank/DDBJ databases">
        <title>Genomic Encyclopedia of Type Strains, Phase IV (KMG-V): Genome sequencing to study the core and pangenomes of soil and plant-associated prokaryotes.</title>
        <authorList>
            <person name="Whitman W."/>
        </authorList>
    </citation>
    <scope>NUCLEOTIDE SEQUENCE [LARGE SCALE GENOMIC DNA]</scope>
    <source>
        <strain evidence="2 3">AN3</strain>
    </source>
</reference>
<organism evidence="2 3">
    <name type="scientific">Phyllobacterium myrsinacearum</name>
    <dbReference type="NCBI Taxonomy" id="28101"/>
    <lineage>
        <taxon>Bacteria</taxon>
        <taxon>Pseudomonadati</taxon>
        <taxon>Pseudomonadota</taxon>
        <taxon>Alphaproteobacteria</taxon>
        <taxon>Hyphomicrobiales</taxon>
        <taxon>Phyllobacteriaceae</taxon>
        <taxon>Phyllobacterium</taxon>
    </lineage>
</organism>
<evidence type="ECO:0000313" key="2">
    <source>
        <dbReference type="EMBL" id="MBA8878924.1"/>
    </source>
</evidence>
<evidence type="ECO:0000313" key="3">
    <source>
        <dbReference type="Proteomes" id="UP000549052"/>
    </source>
</evidence>
<dbReference type="Pfam" id="PF18588">
    <property type="entry name" value="WcbI"/>
    <property type="match status" value="1"/>
</dbReference>
<accession>A0A839EN51</accession>
<dbReference type="RefSeq" id="WP_182549606.1">
    <property type="nucleotide sequence ID" value="NZ_JACGXN010000003.1"/>
</dbReference>
<keyword evidence="3" id="KW-1185">Reference proteome</keyword>
<proteinExistence type="predicted"/>
<dbReference type="AlphaFoldDB" id="A0A839EN51"/>
<evidence type="ECO:0000259" key="1">
    <source>
        <dbReference type="Pfam" id="PF18588"/>
    </source>
</evidence>
<name>A0A839EN51_9HYPH</name>
<dbReference type="EMBL" id="JACGXN010000003">
    <property type="protein sequence ID" value="MBA8878924.1"/>
    <property type="molecule type" value="Genomic_DNA"/>
</dbReference>
<comment type="caution">
    <text evidence="2">The sequence shown here is derived from an EMBL/GenBank/DDBJ whole genome shotgun (WGS) entry which is preliminary data.</text>
</comment>
<dbReference type="InterPro" id="IPR041307">
    <property type="entry name" value="WcbI"/>
</dbReference>
<dbReference type="Gene3D" id="3.40.50.12080">
    <property type="match status" value="1"/>
</dbReference>
<sequence length="294" mass="32560">MTVRVAVVGNCTAIGIANAIKVLSPDAFVQHFSVADIHTLEPSRLKSMFEGFDLSLSFAEIGNYASINEQVSKIGRSVLWPSIVFTGYHPDITYFGIEGRVATSCLGAYNSRIVAVAYASELSVEDTAERFNALTFGRLGYFDAYELGRQQFLRTAKQYNLDLEEDFARWEKSDPFMYTINHPKIAVVNDLARNLLEASGLAIKRDVTMDETVHDYFADGIVWPVYPEIAQRIGNNAGSYEFKPAGHAANPSSALHLEEFIDGCFKRYKDDGFTPAQFRTTGLLNVLGAHMGLA</sequence>